<reference evidence="2 3" key="1">
    <citation type="submission" date="2019-11" db="EMBL/GenBank/DDBJ databases">
        <title>Venturia inaequalis Genome Resource.</title>
        <authorList>
            <person name="Lichtner F.J."/>
        </authorList>
    </citation>
    <scope>NUCLEOTIDE SEQUENCE [LARGE SCALE GENOMIC DNA]</scope>
    <source>
        <strain evidence="2">Bline_iso_100314</strain>
    </source>
</reference>
<evidence type="ECO:0000313" key="2">
    <source>
        <dbReference type="EMBL" id="KAE9965206.1"/>
    </source>
</evidence>
<evidence type="ECO:0008006" key="4">
    <source>
        <dbReference type="Google" id="ProtNLM"/>
    </source>
</evidence>
<comment type="caution">
    <text evidence="2">The sequence shown here is derived from an EMBL/GenBank/DDBJ whole genome shotgun (WGS) entry which is preliminary data.</text>
</comment>
<proteinExistence type="predicted"/>
<evidence type="ECO:0000313" key="3">
    <source>
        <dbReference type="Proteomes" id="UP000433883"/>
    </source>
</evidence>
<dbReference type="Gene3D" id="3.40.50.1820">
    <property type="entry name" value="alpha/beta hydrolase"/>
    <property type="match status" value="1"/>
</dbReference>
<feature type="region of interest" description="Disordered" evidence="1">
    <location>
        <begin position="211"/>
        <end position="257"/>
    </location>
</feature>
<dbReference type="EMBL" id="WNWQ01000628">
    <property type="protein sequence ID" value="KAE9965206.1"/>
    <property type="molecule type" value="Genomic_DNA"/>
</dbReference>
<protein>
    <recommendedName>
        <fullName evidence="4">AB hydrolase-1 domain-containing protein</fullName>
    </recommendedName>
</protein>
<dbReference type="InterPro" id="IPR029058">
    <property type="entry name" value="AB_hydrolase_fold"/>
</dbReference>
<gene>
    <name evidence="2" type="ORF">BLS_007769</name>
</gene>
<feature type="compositionally biased region" description="Polar residues" evidence="1">
    <location>
        <begin position="214"/>
        <end position="225"/>
    </location>
</feature>
<dbReference type="SUPFAM" id="SSF53474">
    <property type="entry name" value="alpha/beta-Hydrolases"/>
    <property type="match status" value="1"/>
</dbReference>
<dbReference type="Proteomes" id="UP000433883">
    <property type="component" value="Unassembled WGS sequence"/>
</dbReference>
<organism evidence="2 3">
    <name type="scientific">Venturia inaequalis</name>
    <name type="common">Apple scab fungus</name>
    <dbReference type="NCBI Taxonomy" id="5025"/>
    <lineage>
        <taxon>Eukaryota</taxon>
        <taxon>Fungi</taxon>
        <taxon>Dikarya</taxon>
        <taxon>Ascomycota</taxon>
        <taxon>Pezizomycotina</taxon>
        <taxon>Dothideomycetes</taxon>
        <taxon>Pleosporomycetidae</taxon>
        <taxon>Venturiales</taxon>
        <taxon>Venturiaceae</taxon>
        <taxon>Venturia</taxon>
    </lineage>
</organism>
<sequence length="427" mass="47446">MGLTEPTLSFTIPSIHDDNVINARIYHPAESPNDLFAVEQHGRRGAIVAHPYAPLGGSYDDPVVGLVASQILKEGFVVCTFNFRYERLLPGYMAYAEWGDRGAHGSPGHTSWTGVKEREDYMAVAAFMIQYLHRSSTHNSSEQSLLPSDYAIQLILAGYSYGSLITSHLPDPQEIVKSLFVAEDGTAVAEIKSRAGTLAVQVIEELKATRRSFETSGSRSMSSPNAKKHGHTLSVGGEETSPEKRRQSHEGRLSSDLRRSVEFPGKIASLRKKNHHRHEGTTMASNLETPPLSVEASYLLISPLLPPVSSLATLPFGFRSLRHNHEELSNRLSLHHSLVVFGDDDIFTSVHKLRKWAKTISEAPSSAFRYVEIEHAGHFWRDHDVQNALKTAVTEWIKSWSRRDAALTTIQSIDVRTRGKADPDLRP</sequence>
<dbReference type="AlphaFoldDB" id="A0A8H3U797"/>
<name>A0A8H3U797_VENIN</name>
<accession>A0A8H3U797</accession>
<dbReference type="PANTHER" id="PTHR42103:SF2">
    <property type="entry name" value="AB HYDROLASE-1 DOMAIN-CONTAINING PROTEIN"/>
    <property type="match status" value="1"/>
</dbReference>
<feature type="compositionally biased region" description="Basic and acidic residues" evidence="1">
    <location>
        <begin position="241"/>
        <end position="257"/>
    </location>
</feature>
<evidence type="ECO:0000256" key="1">
    <source>
        <dbReference type="SAM" id="MobiDB-lite"/>
    </source>
</evidence>
<dbReference type="PANTHER" id="PTHR42103">
    <property type="entry name" value="ALPHA/BETA-HYDROLASES SUPERFAMILY PROTEIN"/>
    <property type="match status" value="1"/>
</dbReference>